<keyword evidence="2" id="KW-1185">Reference proteome</keyword>
<dbReference type="PANTHER" id="PTHR46254">
    <property type="entry name" value="PROTEIN GVQW1-RELATED"/>
    <property type="match status" value="1"/>
</dbReference>
<reference evidence="1 2" key="3">
    <citation type="journal article" date="2004" name="Nature">
        <title>Finishing the euchromatic sequence of the human genome.</title>
        <authorList>
            <consortium name="International Human Genome Sequencing Consortium"/>
        </authorList>
    </citation>
    <scope>NUCLEOTIDE SEQUENCE [LARGE SCALE GENOMIC DNA]</scope>
</reference>
<dbReference type="Ensembl" id="ENST00000427105.1">
    <property type="protein sequence ID" value="ENSP00000415828.1"/>
    <property type="gene ID" value="ENSG00000249709.8"/>
</dbReference>
<dbReference type="Proteomes" id="UP000005640">
    <property type="component" value="Chromosome 19"/>
</dbReference>
<protein>
    <submittedName>
        <fullName evidence="1">Zinc finger protein 564</fullName>
    </submittedName>
</protein>
<organism evidence="1 2">
    <name type="scientific">Homo sapiens</name>
    <name type="common">Human</name>
    <dbReference type="NCBI Taxonomy" id="9606"/>
    <lineage>
        <taxon>Eukaryota</taxon>
        <taxon>Metazoa</taxon>
        <taxon>Chordata</taxon>
        <taxon>Craniata</taxon>
        <taxon>Vertebrata</taxon>
        <taxon>Euteleostomi</taxon>
        <taxon>Mammalia</taxon>
        <taxon>Eutheria</taxon>
        <taxon>Euarchontoglires</taxon>
        <taxon>Primates</taxon>
        <taxon>Haplorrhini</taxon>
        <taxon>Catarrhini</taxon>
        <taxon>Hominidae</taxon>
        <taxon>Homo</taxon>
    </lineage>
</organism>
<dbReference type="HGNC" id="HGNC:31106">
    <property type="gene designation" value="ZNF564"/>
</dbReference>
<dbReference type="AlphaFoldDB" id="F8WD42"/>
<evidence type="ECO:0000313" key="1">
    <source>
        <dbReference type="Ensembl" id="ENSP00000415828.1"/>
    </source>
</evidence>
<dbReference type="UCSC" id="uc060tyz.1">
    <property type="organism name" value="human"/>
</dbReference>
<name>F8WD42_HUMAN</name>
<dbReference type="GeneTree" id="ENSGT00940000164420"/>
<dbReference type="VEuPathDB" id="HostDB:ENSG00000249709"/>
<gene>
    <name evidence="1" type="primary">ZNF564</name>
</gene>
<sequence length="69" mass="7747">MTEFRSVAQAGVQWEDLSSLQPSPSGFKQFSCLSLLSNWDYRHAPPRPATFCIFGRNWVSPCWPGLSGL</sequence>
<proteinExistence type="evidence at protein level"/>
<reference evidence="1" key="5">
    <citation type="submission" date="2025-09" db="UniProtKB">
        <authorList>
            <consortium name="Ensembl"/>
        </authorList>
    </citation>
    <scope>IDENTIFICATION</scope>
</reference>
<dbReference type="HOGENOM" id="CLU_118864_5_0_1"/>
<accession>F8WD42</accession>
<dbReference type="OrthoDB" id="1095242at2759"/>
<evidence type="ECO:0007829" key="3">
    <source>
        <dbReference type="PeptideAtlas" id="F8WD42"/>
    </source>
</evidence>
<dbReference type="EMBL" id="AC010422">
    <property type="status" value="NOT_ANNOTATED_CDS"/>
    <property type="molecule type" value="Genomic_DNA"/>
</dbReference>
<reference evidence="1 2" key="2">
    <citation type="journal article" date="2004" name="Nature">
        <title>The DNA sequence and biology of human chromosome 19.</title>
        <authorList>
            <person name="Grimwood J."/>
            <person name="Gordon L.A."/>
            <person name="Olsen A."/>
            <person name="Terry A."/>
            <person name="Schmutz J."/>
            <person name="Lamerdin J."/>
            <person name="Hellsten U."/>
            <person name="Goodstein D."/>
            <person name="Couronne O."/>
            <person name="Tran-Gyamfi M."/>
            <person name="Aerts A."/>
            <person name="Altherr M."/>
            <person name="Ashworth L."/>
            <person name="Bajorek E."/>
            <person name="Black S."/>
            <person name="Branscomb E."/>
            <person name="Caenepeel S."/>
            <person name="Carrano A."/>
            <person name="Caoile C."/>
            <person name="Chan Y.M."/>
            <person name="Christensen M."/>
            <person name="Cleland C.A."/>
            <person name="Copeland A."/>
            <person name="Dalin E."/>
            <person name="Dehal P."/>
            <person name="Denys M."/>
            <person name="Detter J.C."/>
            <person name="Escobar J."/>
            <person name="Flowers D."/>
            <person name="Fotopulos D."/>
            <person name="Garcia C."/>
            <person name="Georgescu A.M."/>
            <person name="Glavina T."/>
            <person name="Gomez M."/>
            <person name="Gonzales E."/>
            <person name="Groza M."/>
            <person name="Hammon N."/>
            <person name="Hawkins T."/>
            <person name="Haydu L."/>
            <person name="Ho I."/>
            <person name="Huang W."/>
            <person name="Israni S."/>
            <person name="Jett J."/>
            <person name="Kadner K."/>
            <person name="Kimball H."/>
            <person name="Kobayashi A."/>
            <person name="Larionov V."/>
            <person name="Leem S.H."/>
            <person name="Lopez F."/>
            <person name="Lou Y."/>
            <person name="Lowry S."/>
            <person name="Malfatti S."/>
            <person name="Martinez D."/>
            <person name="McCready P."/>
            <person name="Medina C."/>
            <person name="Morgan J."/>
            <person name="Nelson K."/>
            <person name="Nolan M."/>
            <person name="Ovcharenko I."/>
            <person name="Pitluck S."/>
            <person name="Pollard M."/>
            <person name="Popkie A.P."/>
            <person name="Predki P."/>
            <person name="Quan G."/>
            <person name="Ramirez L."/>
            <person name="Rash S."/>
            <person name="Retterer J."/>
            <person name="Rodriguez A."/>
            <person name="Rogers S."/>
            <person name="Salamov A."/>
            <person name="Salazar A."/>
            <person name="She X."/>
            <person name="Smith D."/>
            <person name="Slezak T."/>
            <person name="Solovyev V."/>
            <person name="Thayer N."/>
            <person name="Tice H."/>
            <person name="Tsai M."/>
            <person name="Ustaszewska A."/>
            <person name="Vo N."/>
            <person name="Wagner M."/>
            <person name="Wheeler J."/>
            <person name="Wu K."/>
            <person name="Xie G."/>
            <person name="Yang J."/>
            <person name="Dubchak I."/>
            <person name="Furey T.S."/>
            <person name="DeJong P."/>
            <person name="Dickson M."/>
            <person name="Gordon D."/>
            <person name="Eichler E.E."/>
            <person name="Pennacchio L.A."/>
            <person name="Richardson P."/>
            <person name="Stubbs L."/>
            <person name="Rokhsar D.S."/>
            <person name="Myers R.M."/>
            <person name="Rubin E.M."/>
            <person name="Lucas S.M."/>
        </authorList>
    </citation>
    <scope>NUCLEOTIDE SEQUENCE [LARGE SCALE GENOMIC DNA]</scope>
</reference>
<evidence type="ECO:0000313" key="2">
    <source>
        <dbReference type="Proteomes" id="UP000005640"/>
    </source>
</evidence>
<dbReference type="ChiTaRS" id="ZNF564">
    <property type="organism name" value="human"/>
</dbReference>
<keyword evidence="3" id="KW-1267">Proteomics identification</keyword>
<dbReference type="Bgee" id="ENSG00000249709">
    <property type="expression patterns" value="Expressed in calcaneal tendon and 103 other cell types or tissues"/>
</dbReference>
<dbReference type="ExpressionAtlas" id="F8WD42">
    <property type="expression patterns" value="baseline and differential"/>
</dbReference>
<reference evidence="1 2" key="1">
    <citation type="journal article" date="2001" name="Nature">
        <title>Initial sequencing and analysis of the human genome.</title>
        <authorList>
            <consortium name="International Human Genome Sequencing Consortium"/>
            <person name="Lander E.S."/>
            <person name="Linton L.M."/>
            <person name="Birren B."/>
            <person name="Nusbaum C."/>
            <person name="Zody M.C."/>
            <person name="Baldwin J."/>
            <person name="Devon K."/>
            <person name="Dewar K."/>
            <person name="Doyle M."/>
            <person name="FitzHugh W."/>
            <person name="Funke R."/>
            <person name="Gage D."/>
            <person name="Harris K."/>
            <person name="Heaford A."/>
            <person name="Howland J."/>
            <person name="Kann L."/>
            <person name="Lehoczky J."/>
            <person name="LeVine R."/>
            <person name="McEwan P."/>
            <person name="McKernan K."/>
            <person name="Meldrim J."/>
            <person name="Mesirov J.P."/>
            <person name="Miranda C."/>
            <person name="Morris W."/>
            <person name="Naylor J."/>
            <person name="Raymond C."/>
            <person name="Rosetti M."/>
            <person name="Santos R."/>
            <person name="Sheridan A."/>
            <person name="Sougnez C."/>
            <person name="Stange-Thomann N."/>
            <person name="Stojanovic N."/>
            <person name="Subramanian A."/>
            <person name="Wyman D."/>
            <person name="Rogers J."/>
            <person name="Sulston J."/>
            <person name="Ainscough R."/>
            <person name="Beck S."/>
            <person name="Bentley D."/>
            <person name="Burton J."/>
            <person name="Clee C."/>
            <person name="Carter N."/>
            <person name="Coulson A."/>
            <person name="Deadman R."/>
            <person name="Deloukas P."/>
            <person name="Dunham A."/>
            <person name="Dunham I."/>
            <person name="Durbin R."/>
            <person name="French L."/>
            <person name="Grafham D."/>
            <person name="Gregory S."/>
            <person name="Hubbard T."/>
            <person name="Humphray S."/>
            <person name="Hunt A."/>
            <person name="Jones M."/>
            <person name="Lloyd C."/>
            <person name="McMurray A."/>
            <person name="Matthews L."/>
            <person name="Mercer S."/>
            <person name="Milne S."/>
            <person name="Mullikin J.C."/>
            <person name="Mungall A."/>
            <person name="Plumb R."/>
            <person name="Ross M."/>
            <person name="Shownkeen R."/>
            <person name="Sims S."/>
            <person name="Waterston R.H."/>
            <person name="Wilson R.K."/>
            <person name="Hillier L.W."/>
            <person name="McPherson J.D."/>
            <person name="Marra M.A."/>
            <person name="Mardis E.R."/>
            <person name="Fulton L.A."/>
            <person name="Chinwalla A.T."/>
            <person name="Pepin K.H."/>
            <person name="Gish W.R."/>
            <person name="Chissoe S.L."/>
            <person name="Wendl M.C."/>
            <person name="Delehaunty K.D."/>
            <person name="Miner T.L."/>
            <person name="Delehaunty A."/>
            <person name="Kramer J.B."/>
            <person name="Cook L.L."/>
            <person name="Fulton R.S."/>
            <person name="Johnson D.L."/>
            <person name="Minx P.J."/>
            <person name="Clifton S.W."/>
            <person name="Hawkins T."/>
            <person name="Branscomb E."/>
            <person name="Predki P."/>
            <person name="Richardson P."/>
            <person name="Wenning S."/>
            <person name="Slezak T."/>
            <person name="Doggett N."/>
            <person name="Cheng J.F."/>
            <person name="Olsen A."/>
            <person name="Lucas S."/>
            <person name="Elkin C."/>
            <person name="Uberbacher E."/>
            <person name="Frazier M."/>
            <person name="Gibbs R.A."/>
            <person name="Muzny D.M."/>
            <person name="Scherer S.E."/>
            <person name="Bouck J.B."/>
            <person name="Sodergren E.J."/>
            <person name="Worley K.C."/>
            <person name="Rives C.M."/>
            <person name="Gorrell J.H."/>
            <person name="Metzker M.L."/>
            <person name="Naylor S.L."/>
            <person name="Kucherlapati R.S."/>
            <person name="Nelson D.L."/>
            <person name="Weinstock G.M."/>
            <person name="Sakaki Y."/>
            <person name="Fujiyama A."/>
            <person name="Hattori M."/>
            <person name="Yada T."/>
            <person name="Toyoda A."/>
            <person name="Itoh T."/>
            <person name="Kawagoe C."/>
            <person name="Watanabe H."/>
            <person name="Totoki Y."/>
            <person name="Taylor T."/>
            <person name="Weissenbach J."/>
            <person name="Heilig R."/>
            <person name="Saurin W."/>
            <person name="Artiguenave F."/>
            <person name="Brottier P."/>
            <person name="Bruls T."/>
            <person name="Pelletier E."/>
            <person name="Robert C."/>
            <person name="Wincker P."/>
            <person name="Smith D.R."/>
            <person name="Doucette-Stamm L."/>
            <person name="Rubenfield M."/>
            <person name="Weinstock K."/>
            <person name="Lee H.M."/>
            <person name="Dubois J."/>
            <person name="Rosenthal A."/>
            <person name="Platzer M."/>
            <person name="Nyakatura G."/>
            <person name="Taudien S."/>
            <person name="Rump A."/>
            <person name="Yang H."/>
            <person name="Yu J."/>
            <person name="Wang J."/>
            <person name="Huang G."/>
            <person name="Gu J."/>
            <person name="Hood L."/>
            <person name="Rowen L."/>
            <person name="Madan A."/>
            <person name="Qin S."/>
            <person name="Davis R.W."/>
            <person name="Federspiel N.A."/>
            <person name="Abola A.P."/>
            <person name="Proctor M.J."/>
            <person name="Myers R.M."/>
            <person name="Schmutz J."/>
            <person name="Dickson M."/>
            <person name="Grimwood J."/>
            <person name="Cox D.R."/>
            <person name="Olson M.V."/>
            <person name="Kaul R."/>
            <person name="Raymond C."/>
            <person name="Shimizu N."/>
            <person name="Kawasaki K."/>
            <person name="Minoshima S."/>
            <person name="Evans G.A."/>
            <person name="Athanasiou M."/>
            <person name="Schultz R."/>
            <person name="Roe B.A."/>
            <person name="Chen F."/>
            <person name="Pan H."/>
            <person name="Ramser J."/>
            <person name="Lehrach H."/>
            <person name="Reinhardt R."/>
            <person name="McCombie W.R."/>
            <person name="de la Bastide M."/>
            <person name="Dedhia N."/>
            <person name="Blocker H."/>
            <person name="Hornischer K."/>
            <person name="Nordsiek G."/>
            <person name="Agarwala R."/>
            <person name="Aravind L."/>
            <person name="Bailey J.A."/>
            <person name="Bateman A."/>
            <person name="Batzoglou S."/>
            <person name="Birney E."/>
            <person name="Bork P."/>
            <person name="Brown D.G."/>
            <person name="Burge C.B."/>
            <person name="Cerutti L."/>
            <person name="Chen H.C."/>
            <person name="Church D."/>
            <person name="Clamp M."/>
            <person name="Copley R.R."/>
            <person name="Doerks T."/>
            <person name="Eddy S.R."/>
            <person name="Eichler E.E."/>
            <person name="Furey T.S."/>
            <person name="Galagan J."/>
            <person name="Gilbert J.G."/>
            <person name="Harmon C."/>
            <person name="Hayashizaki Y."/>
            <person name="Haussler D."/>
            <person name="Hermjakob H."/>
            <person name="Hokamp K."/>
            <person name="Jang W."/>
            <person name="Johnson L.S."/>
            <person name="Jones T.A."/>
            <person name="Kasif S."/>
            <person name="Kaspryzk A."/>
            <person name="Kennedy S."/>
            <person name="Kent W.J."/>
            <person name="Kitts P."/>
            <person name="Koonin E.V."/>
            <person name="Korf I."/>
            <person name="Kulp D."/>
            <person name="Lancet D."/>
            <person name="Lowe T.M."/>
            <person name="McLysaght A."/>
            <person name="Mikkelsen T."/>
            <person name="Moran J.V."/>
            <person name="Mulder N."/>
            <person name="Pollara V.J."/>
            <person name="Ponting C.P."/>
            <person name="Schuler G."/>
            <person name="Schultz J."/>
            <person name="Slater G."/>
            <person name="Smit A.F."/>
            <person name="Stupka E."/>
            <person name="Szustakowski J."/>
            <person name="Thierry-Mieg D."/>
            <person name="Thierry-Mieg J."/>
            <person name="Wagner L."/>
            <person name="Wallis J."/>
            <person name="Wheeler R."/>
            <person name="Williams A."/>
            <person name="Wolf Y.I."/>
            <person name="Wolfe K.H."/>
            <person name="Yang S.P."/>
            <person name="Yeh R.F."/>
            <person name="Collins F."/>
            <person name="Guyer M.S."/>
            <person name="Peterson J."/>
            <person name="Felsenfeld A."/>
            <person name="Wetterstrand K.A."/>
            <person name="Patrinos A."/>
            <person name="Morgan M.J."/>
            <person name="de Jong P."/>
            <person name="Catanese J.J."/>
            <person name="Osoegawa K."/>
            <person name="Shizuya H."/>
            <person name="Choi S."/>
            <person name="Chen Y.J."/>
        </authorList>
    </citation>
    <scope>NUCLEOTIDE SEQUENCE [LARGE SCALE GENOMIC DNA]</scope>
</reference>
<reference evidence="1" key="4">
    <citation type="submission" date="2025-08" db="UniProtKB">
        <authorList>
            <consortium name="Ensembl"/>
        </authorList>
    </citation>
    <scope>IDENTIFICATION</scope>
</reference>